<gene>
    <name evidence="2" type="ORF">F511_29848</name>
</gene>
<evidence type="ECO:0000256" key="1">
    <source>
        <dbReference type="SAM" id="MobiDB-lite"/>
    </source>
</evidence>
<name>A0A2Z7BPI0_9LAMI</name>
<dbReference type="Proteomes" id="UP000250235">
    <property type="component" value="Unassembled WGS sequence"/>
</dbReference>
<feature type="region of interest" description="Disordered" evidence="1">
    <location>
        <begin position="309"/>
        <end position="340"/>
    </location>
</feature>
<evidence type="ECO:0000313" key="3">
    <source>
        <dbReference type="Proteomes" id="UP000250235"/>
    </source>
</evidence>
<organism evidence="2 3">
    <name type="scientific">Dorcoceras hygrometricum</name>
    <dbReference type="NCBI Taxonomy" id="472368"/>
    <lineage>
        <taxon>Eukaryota</taxon>
        <taxon>Viridiplantae</taxon>
        <taxon>Streptophyta</taxon>
        <taxon>Embryophyta</taxon>
        <taxon>Tracheophyta</taxon>
        <taxon>Spermatophyta</taxon>
        <taxon>Magnoliopsida</taxon>
        <taxon>eudicotyledons</taxon>
        <taxon>Gunneridae</taxon>
        <taxon>Pentapetalae</taxon>
        <taxon>asterids</taxon>
        <taxon>lamiids</taxon>
        <taxon>Lamiales</taxon>
        <taxon>Gesneriaceae</taxon>
        <taxon>Didymocarpoideae</taxon>
        <taxon>Trichosporeae</taxon>
        <taxon>Loxocarpinae</taxon>
        <taxon>Dorcoceras</taxon>
    </lineage>
</organism>
<sequence length="340" mass="36937">MQRHTDYGFLPKTQPNLIPVVHVSLYRWSKYNITRIFVSFRIVDVTSGPDLHHTYSYTSILRLGLMAGDTPDAPITTSGLEDRAAYSEPRRTIPRSANHQRMHSKIGNPPRPHYHLGSVSRGPCPDAMKSPAQVPLLEAVVGWSEISKLLYFGRVVVRSAVSFCFGREFLLVFPELCVCLAGVGIRSLGPVIVEVVLRIKDARASGDSALSSPCWDLLAPMHRVDARASGDSALSSPCGDLLAPMRRVGRVGSARTPALTVATYSVADFVELCIAFFGSLPWLIGGRSNPVVDLIRRNLPPPTVKCRFPRETGRSQAPRRQQGYSAVRGANPAGGAPGGG</sequence>
<feature type="compositionally biased region" description="Polar residues" evidence="1">
    <location>
        <begin position="314"/>
        <end position="324"/>
    </location>
</feature>
<proteinExistence type="predicted"/>
<protein>
    <submittedName>
        <fullName evidence="2">Pentatricopeptide repeat-containing protein mitochondrial-like</fullName>
    </submittedName>
</protein>
<reference evidence="2 3" key="1">
    <citation type="journal article" date="2015" name="Proc. Natl. Acad. Sci. U.S.A.">
        <title>The resurrection genome of Boea hygrometrica: A blueprint for survival of dehydration.</title>
        <authorList>
            <person name="Xiao L."/>
            <person name="Yang G."/>
            <person name="Zhang L."/>
            <person name="Yang X."/>
            <person name="Zhao S."/>
            <person name="Ji Z."/>
            <person name="Zhou Q."/>
            <person name="Hu M."/>
            <person name="Wang Y."/>
            <person name="Chen M."/>
            <person name="Xu Y."/>
            <person name="Jin H."/>
            <person name="Xiao X."/>
            <person name="Hu G."/>
            <person name="Bao F."/>
            <person name="Hu Y."/>
            <person name="Wan P."/>
            <person name="Li L."/>
            <person name="Deng X."/>
            <person name="Kuang T."/>
            <person name="Xiang C."/>
            <person name="Zhu J.K."/>
            <person name="Oliver M.J."/>
            <person name="He Y."/>
        </authorList>
    </citation>
    <scope>NUCLEOTIDE SEQUENCE [LARGE SCALE GENOMIC DNA]</scope>
    <source>
        <strain evidence="3">cv. XS01</strain>
    </source>
</reference>
<dbReference type="EMBL" id="KV005658">
    <property type="protein sequence ID" value="KZV33861.1"/>
    <property type="molecule type" value="Genomic_DNA"/>
</dbReference>
<dbReference type="AlphaFoldDB" id="A0A2Z7BPI0"/>
<evidence type="ECO:0000313" key="2">
    <source>
        <dbReference type="EMBL" id="KZV33861.1"/>
    </source>
</evidence>
<keyword evidence="3" id="KW-1185">Reference proteome</keyword>
<accession>A0A2Z7BPI0</accession>